<dbReference type="Gene3D" id="3.40.50.300">
    <property type="entry name" value="P-loop containing nucleotide triphosphate hydrolases"/>
    <property type="match status" value="1"/>
</dbReference>
<dbReference type="PROSITE" id="PS50929">
    <property type="entry name" value="ABC_TM1F"/>
    <property type="match status" value="1"/>
</dbReference>
<dbReference type="InterPro" id="IPR003593">
    <property type="entry name" value="AAA+_ATPase"/>
</dbReference>
<dbReference type="GO" id="GO:0005524">
    <property type="term" value="F:ATP binding"/>
    <property type="evidence" value="ECO:0007669"/>
    <property type="project" value="UniProtKB-KW"/>
</dbReference>
<dbReference type="RefSeq" id="WP_017821247.1">
    <property type="nucleotide sequence ID" value="NC_022359.1"/>
</dbReference>
<comment type="subcellular location">
    <subcellularLocation>
        <location evidence="1">Cell membrane</location>
        <topology evidence="1">Multi-pass membrane protein</topology>
    </subcellularLocation>
</comment>
<evidence type="ECO:0000256" key="2">
    <source>
        <dbReference type="ARBA" id="ARBA00022692"/>
    </source>
</evidence>
<evidence type="ECO:0000313" key="10">
    <source>
        <dbReference type="EMBL" id="AGV18919.1"/>
    </source>
</evidence>
<dbReference type="PROSITE" id="PS50893">
    <property type="entry name" value="ABC_TRANSPORTER_2"/>
    <property type="match status" value="1"/>
</dbReference>
<dbReference type="PANTHER" id="PTHR24221:SF654">
    <property type="entry name" value="ATP-BINDING CASSETTE SUB-FAMILY B MEMBER 6"/>
    <property type="match status" value="1"/>
</dbReference>
<dbReference type="InterPro" id="IPR039421">
    <property type="entry name" value="Type_1_exporter"/>
</dbReference>
<reference evidence="10 11" key="1">
    <citation type="journal article" date="2015" name="Genome Announc.">
        <title>Complete genome sequence of Vibrio alginolyticus ATCC 17749.</title>
        <authorList>
            <person name="Liu X.F."/>
            <person name="Cao Y."/>
            <person name="Zhang H.L."/>
            <person name="Chen Y.J."/>
            <person name="Hu C.J."/>
        </authorList>
    </citation>
    <scope>NUCLEOTIDE SEQUENCE [LARGE SCALE GENOMIC DNA]</scope>
    <source>
        <strain evidence="11">ATCC 17749 / DSM 2171 / NBRC 15630 / NCIMB 1903 / NCTC 12160 / XII-53</strain>
    </source>
</reference>
<feature type="domain" description="ABC transmembrane type-1" evidence="9">
    <location>
        <begin position="55"/>
        <end position="284"/>
    </location>
</feature>
<evidence type="ECO:0000256" key="5">
    <source>
        <dbReference type="ARBA" id="ARBA00022989"/>
    </source>
</evidence>
<dbReference type="PANTHER" id="PTHR24221">
    <property type="entry name" value="ATP-BINDING CASSETTE SUB-FAMILY B"/>
    <property type="match status" value="1"/>
</dbReference>
<dbReference type="InterPro" id="IPR011527">
    <property type="entry name" value="ABC1_TM_dom"/>
</dbReference>
<evidence type="ECO:0000313" key="11">
    <source>
        <dbReference type="Proteomes" id="UP000016714"/>
    </source>
</evidence>
<dbReference type="InterPro" id="IPR036640">
    <property type="entry name" value="ABC1_TM_sf"/>
</dbReference>
<dbReference type="SMART" id="SM00382">
    <property type="entry name" value="AAA"/>
    <property type="match status" value="1"/>
</dbReference>
<dbReference type="SUPFAM" id="SSF52540">
    <property type="entry name" value="P-loop containing nucleoside triphosphate hydrolases"/>
    <property type="match status" value="1"/>
</dbReference>
<keyword evidence="4" id="KW-0067">ATP-binding</keyword>
<evidence type="ECO:0000256" key="4">
    <source>
        <dbReference type="ARBA" id="ARBA00022840"/>
    </source>
</evidence>
<dbReference type="PROSITE" id="PS00211">
    <property type="entry name" value="ABC_TRANSPORTER_1"/>
    <property type="match status" value="1"/>
</dbReference>
<name>A0A2I3CII5_VIBAX</name>
<dbReference type="Pfam" id="PF00005">
    <property type="entry name" value="ABC_tran"/>
    <property type="match status" value="1"/>
</dbReference>
<dbReference type="SUPFAM" id="SSF90123">
    <property type="entry name" value="ABC transporter transmembrane region"/>
    <property type="match status" value="1"/>
</dbReference>
<evidence type="ECO:0000256" key="6">
    <source>
        <dbReference type="ARBA" id="ARBA00023136"/>
    </source>
</evidence>
<keyword evidence="5 7" id="KW-1133">Transmembrane helix</keyword>
<feature type="transmembrane region" description="Helical" evidence="7">
    <location>
        <begin position="53"/>
        <end position="74"/>
    </location>
</feature>
<dbReference type="InterPro" id="IPR027417">
    <property type="entry name" value="P-loop_NTPase"/>
</dbReference>
<proteinExistence type="predicted"/>
<evidence type="ECO:0000259" key="8">
    <source>
        <dbReference type="PROSITE" id="PS50893"/>
    </source>
</evidence>
<dbReference type="Gene3D" id="1.20.1560.10">
    <property type="entry name" value="ABC transporter type 1, transmembrane domain"/>
    <property type="match status" value="1"/>
</dbReference>
<keyword evidence="3" id="KW-0547">Nucleotide-binding</keyword>
<gene>
    <name evidence="10" type="ORF">N646_3109</name>
</gene>
<dbReference type="EMBL" id="CP006719">
    <property type="protein sequence ID" value="AGV18919.1"/>
    <property type="molecule type" value="Genomic_DNA"/>
</dbReference>
<feature type="domain" description="ABC transporter" evidence="8">
    <location>
        <begin position="301"/>
        <end position="560"/>
    </location>
</feature>
<dbReference type="KEGG" id="vag:N646_3109"/>
<accession>A0A2I3CII5</accession>
<dbReference type="AlphaFoldDB" id="A0A2I3CII5"/>
<dbReference type="Proteomes" id="UP000016714">
    <property type="component" value="Chromosome 2"/>
</dbReference>
<feature type="transmembrane region" description="Helical" evidence="7">
    <location>
        <begin position="138"/>
        <end position="166"/>
    </location>
</feature>
<dbReference type="HOGENOM" id="CLU_000604_84_9_6"/>
<dbReference type="InterPro" id="IPR003439">
    <property type="entry name" value="ABC_transporter-like_ATP-bd"/>
</dbReference>
<protein>
    <submittedName>
        <fullName evidence="10">Putative ABC transporter</fullName>
    </submittedName>
</protein>
<keyword evidence="6 7" id="KW-0472">Membrane</keyword>
<feature type="transmembrane region" description="Helical" evidence="7">
    <location>
        <begin position="25"/>
        <end position="46"/>
    </location>
</feature>
<evidence type="ECO:0000256" key="1">
    <source>
        <dbReference type="ARBA" id="ARBA00004651"/>
    </source>
</evidence>
<evidence type="ECO:0000256" key="7">
    <source>
        <dbReference type="SAM" id="Phobius"/>
    </source>
</evidence>
<evidence type="ECO:0000259" key="9">
    <source>
        <dbReference type="PROSITE" id="PS50929"/>
    </source>
</evidence>
<keyword evidence="2 7" id="KW-0812">Transmembrane</keyword>
<sequence>MTAHNTLYSNSTIPQSAKHRLYRVAIGWGLVALFEATAYTFLAISIVEQASPLNVIIAAVLTVIVTVIVTRSGFLSGAKLAGDLYSSVGHSLSKAKLAWFNDQHRTQLTQLAERGIPGFMAIPAHQLQTFLHAPMLPIFLIIGIGVVGGGEIALLSAVLLLVALLVQYKAQRYLSRSDSDRHDAELQATKSTLELIDHLELLRSTAGPERSIERIEQSWHAQEEAHSTINRNASIATLVSGLATILPLAGIAIYLVLEPITQPLLALALLILITRAAAPLGELALAGFAINDVKSSIKNYAQLTNVPVLPEPNPQFATSPKNHKFELNLVGHLDLFEDASTEIKQGDTVVINGVSGSGKSTLLGLFLRFDDPDQGLISLGGIDLKNIPYDVLTQHIAYVAQEPVIFTGTLADNIRLGNPNASDYEVESFARHAQLDKLIDSSPKGIHQTVGQRGSGLSGGERQRVAIARALIKKAPILIFDEATAALDEATEKSIAQHIQTLNSTVIIVTHRDQNIWSPTLELTIEGRRVIVAQYNSTSLKSRDKLAAEETNNNQYLNLSGVN</sequence>
<dbReference type="GO" id="GO:0140359">
    <property type="term" value="F:ABC-type transporter activity"/>
    <property type="evidence" value="ECO:0007669"/>
    <property type="project" value="InterPro"/>
</dbReference>
<dbReference type="InterPro" id="IPR017871">
    <property type="entry name" value="ABC_transporter-like_CS"/>
</dbReference>
<dbReference type="GO" id="GO:0016887">
    <property type="term" value="F:ATP hydrolysis activity"/>
    <property type="evidence" value="ECO:0007669"/>
    <property type="project" value="InterPro"/>
</dbReference>
<dbReference type="GO" id="GO:0005886">
    <property type="term" value="C:plasma membrane"/>
    <property type="evidence" value="ECO:0007669"/>
    <property type="project" value="UniProtKB-SubCell"/>
</dbReference>
<feature type="transmembrane region" description="Helical" evidence="7">
    <location>
        <begin position="235"/>
        <end position="257"/>
    </location>
</feature>
<organism evidence="10 11">
    <name type="scientific">Vibrio alginolyticus (strain ATCC 17749 / DSM 2171 / NBRC 15630 / NCIMB 1903 / NCTC 12160 / XII-53)</name>
    <dbReference type="NCBI Taxonomy" id="1219076"/>
    <lineage>
        <taxon>Bacteria</taxon>
        <taxon>Pseudomonadati</taxon>
        <taxon>Pseudomonadota</taxon>
        <taxon>Gammaproteobacteria</taxon>
        <taxon>Vibrionales</taxon>
        <taxon>Vibrionaceae</taxon>
        <taxon>Vibrio</taxon>
    </lineage>
</organism>
<evidence type="ECO:0000256" key="3">
    <source>
        <dbReference type="ARBA" id="ARBA00022741"/>
    </source>
</evidence>